<reference evidence="2 3" key="1">
    <citation type="journal article" date="2015" name="Biol. Direct">
        <title>Babela massiliensis, a representative of a widespread bacterial phylum with unusual adaptations to parasitism in amoebae.</title>
        <authorList>
            <person name="Pagnier I."/>
            <person name="Yutin N."/>
            <person name="Croce O."/>
            <person name="Makarova K.S."/>
            <person name="Wolf Y.I."/>
            <person name="Benamar S."/>
            <person name="Raoult D."/>
            <person name="Koonin E.V."/>
            <person name="La Scola B."/>
        </authorList>
    </citation>
    <scope>NUCLEOTIDE SEQUENCE [LARGE SCALE GENOMIC DNA]</scope>
    <source>
        <strain evidence="3">BABL1</strain>
    </source>
</reference>
<evidence type="ECO:0000313" key="2">
    <source>
        <dbReference type="EMBL" id="CDK30409.1"/>
    </source>
</evidence>
<keyword evidence="3" id="KW-1185">Reference proteome</keyword>
<dbReference type="eggNOG" id="ENOG5034BDR">
    <property type="taxonomic scope" value="Bacteria"/>
</dbReference>
<evidence type="ECO:0000313" key="3">
    <source>
        <dbReference type="Proteomes" id="UP000018769"/>
    </source>
</evidence>
<feature type="transmembrane region" description="Helical" evidence="1">
    <location>
        <begin position="192"/>
        <end position="209"/>
    </location>
</feature>
<dbReference type="Gene3D" id="1.20.144.10">
    <property type="entry name" value="Phosphatidic acid phosphatase type 2/haloperoxidase"/>
    <property type="match status" value="1"/>
</dbReference>
<keyword evidence="1" id="KW-1133">Transmembrane helix</keyword>
<proteinExistence type="predicted"/>
<dbReference type="EMBL" id="HG793133">
    <property type="protein sequence ID" value="CDK30409.1"/>
    <property type="molecule type" value="Genomic_DNA"/>
</dbReference>
<dbReference type="KEGG" id="dpb:BABL1_gene_674"/>
<dbReference type="HOGENOM" id="CLU_1064302_0_0_7"/>
<gene>
    <name evidence="2" type="ORF">BABL1_gene_674</name>
</gene>
<evidence type="ECO:0000256" key="1">
    <source>
        <dbReference type="SAM" id="Phobius"/>
    </source>
</evidence>
<keyword evidence="1" id="KW-0812">Transmembrane</keyword>
<organism evidence="2 3">
    <name type="scientific">Candidatus Babela massiliensis</name>
    <dbReference type="NCBI Taxonomy" id="673862"/>
    <lineage>
        <taxon>Bacteria</taxon>
        <taxon>Candidatus Babelota</taxon>
        <taxon>Candidatus Babeliae</taxon>
        <taxon>Candidatus Babeliales</taxon>
        <taxon>Candidatus Babeliaceae</taxon>
        <taxon>Candidatus Babela</taxon>
    </lineage>
</organism>
<keyword evidence="1" id="KW-0472">Membrane</keyword>
<feature type="transmembrane region" description="Helical" evidence="1">
    <location>
        <begin position="129"/>
        <end position="146"/>
    </location>
</feature>
<feature type="transmembrane region" description="Helical" evidence="1">
    <location>
        <begin position="215"/>
        <end position="236"/>
    </location>
</feature>
<dbReference type="OrthoDB" id="9780507at2"/>
<protein>
    <submittedName>
        <fullName evidence="2">Membrane-associated phospholipid phosphatase</fullName>
    </submittedName>
</protein>
<dbReference type="InterPro" id="IPR036938">
    <property type="entry name" value="PAP2/HPO_sf"/>
</dbReference>
<sequence length="261" mass="29945">MYMIKIIKIITFSIVIILRSNLIGNFYPLISKNINKITNDIVNINKKLIKKDTLNILTLATPFYLTSLIFDKNISSIFYDEKDHKNVNYLPYYSSYSQISNILLSGSIICCLSCLLSNDKKFRLANYELLLGLPLIGISKSLIKLIKWNGSLRPPNQYFMKDKKYYGGFPSGHLTTMSYISTIWIKQYGIKTTCPFLLISGYMFLDYIMQNRHYTSQLIAGITLGSIFGLAVSSLIDDKILSKSNLKLKNKDLDLKLIYKF</sequence>
<dbReference type="AlphaFoldDB" id="V6DFU1"/>
<dbReference type="RefSeq" id="WP_023791486.1">
    <property type="nucleotide sequence ID" value="NC_023003.1"/>
</dbReference>
<dbReference type="CDD" id="cd01610">
    <property type="entry name" value="PAP2_like"/>
    <property type="match status" value="1"/>
</dbReference>
<accession>V6DFU1</accession>
<feature type="transmembrane region" description="Helical" evidence="1">
    <location>
        <begin position="99"/>
        <end position="117"/>
    </location>
</feature>
<dbReference type="SUPFAM" id="SSF48317">
    <property type="entry name" value="Acid phosphatase/Vanadium-dependent haloperoxidase"/>
    <property type="match status" value="1"/>
</dbReference>
<name>V6DFU1_9BACT</name>
<dbReference type="Proteomes" id="UP000018769">
    <property type="component" value="Chromosome I"/>
</dbReference>
<feature type="transmembrane region" description="Helical" evidence="1">
    <location>
        <begin position="56"/>
        <end position="79"/>
    </location>
</feature>